<comment type="caution">
    <text evidence="1">The sequence shown here is derived from an EMBL/GenBank/DDBJ whole genome shotgun (WGS) entry which is preliminary data.</text>
</comment>
<evidence type="ECO:0000313" key="2">
    <source>
        <dbReference type="Proteomes" id="UP000034207"/>
    </source>
</evidence>
<evidence type="ECO:0008006" key="3">
    <source>
        <dbReference type="Google" id="ProtNLM"/>
    </source>
</evidence>
<dbReference type="Proteomes" id="UP000034207">
    <property type="component" value="Unassembled WGS sequence"/>
</dbReference>
<proteinExistence type="predicted"/>
<organism evidence="1 2">
    <name type="scientific">candidate division CPR2 bacterium GW2011_GWC2_39_10</name>
    <dbReference type="NCBI Taxonomy" id="1618345"/>
    <lineage>
        <taxon>Bacteria</taxon>
        <taxon>Bacteria division CPR2</taxon>
    </lineage>
</organism>
<dbReference type="EMBL" id="LBVV01000006">
    <property type="protein sequence ID" value="KKQ94917.1"/>
    <property type="molecule type" value="Genomic_DNA"/>
</dbReference>
<protein>
    <recommendedName>
        <fullName evidence="3">Peptidase MA-like domain-containing protein</fullName>
    </recommendedName>
</protein>
<sequence length="173" mass="20468">MFTDFKQENLKKLEAIAIAIENVVDERWDSNDKINIYIGACPIAPRFVKSKSMILPYKLSNSILLNWATHEMIHFLYFKKWQNLFPKHNYSNFESPDPAWSLSEILVAIIGNNPRIKNIAKSEFNIYDRWKEIKLENKTLTEIFTAIYNKSDNFDNFLRQSWNKFNLNKLLNG</sequence>
<name>A0A0G0LV61_UNCC2</name>
<evidence type="ECO:0000313" key="1">
    <source>
        <dbReference type="EMBL" id="KKQ94917.1"/>
    </source>
</evidence>
<dbReference type="AlphaFoldDB" id="A0A0G0LV61"/>
<reference evidence="1 2" key="1">
    <citation type="journal article" date="2015" name="Nature">
        <title>rRNA introns, odd ribosomes, and small enigmatic genomes across a large radiation of phyla.</title>
        <authorList>
            <person name="Brown C.T."/>
            <person name="Hug L.A."/>
            <person name="Thomas B.C."/>
            <person name="Sharon I."/>
            <person name="Castelle C.J."/>
            <person name="Singh A."/>
            <person name="Wilkins M.J."/>
            <person name="Williams K.H."/>
            <person name="Banfield J.F."/>
        </authorList>
    </citation>
    <scope>NUCLEOTIDE SEQUENCE [LARGE SCALE GENOMIC DNA]</scope>
</reference>
<dbReference type="STRING" id="1618345.UT18_C0006G0015"/>
<accession>A0A0G0LV61</accession>
<gene>
    <name evidence="1" type="ORF">UT18_C0006G0015</name>
</gene>